<evidence type="ECO:0000313" key="2">
    <source>
        <dbReference type="EMBL" id="KAK4034788.1"/>
    </source>
</evidence>
<feature type="compositionally biased region" description="Polar residues" evidence="1">
    <location>
        <begin position="337"/>
        <end position="354"/>
    </location>
</feature>
<feature type="compositionally biased region" description="Polar residues" evidence="1">
    <location>
        <begin position="281"/>
        <end position="298"/>
    </location>
</feature>
<feature type="region of interest" description="Disordered" evidence="1">
    <location>
        <begin position="227"/>
        <end position="248"/>
    </location>
</feature>
<feature type="non-terminal residue" evidence="2">
    <location>
        <position position="369"/>
    </location>
</feature>
<feature type="compositionally biased region" description="Low complexity" evidence="1">
    <location>
        <begin position="326"/>
        <end position="336"/>
    </location>
</feature>
<dbReference type="Proteomes" id="UP001303115">
    <property type="component" value="Unassembled WGS sequence"/>
</dbReference>
<organism evidence="2 3">
    <name type="scientific">Parachaetomium inaequale</name>
    <dbReference type="NCBI Taxonomy" id="2588326"/>
    <lineage>
        <taxon>Eukaryota</taxon>
        <taxon>Fungi</taxon>
        <taxon>Dikarya</taxon>
        <taxon>Ascomycota</taxon>
        <taxon>Pezizomycotina</taxon>
        <taxon>Sordariomycetes</taxon>
        <taxon>Sordariomycetidae</taxon>
        <taxon>Sordariales</taxon>
        <taxon>Chaetomiaceae</taxon>
        <taxon>Parachaetomium</taxon>
    </lineage>
</organism>
<proteinExistence type="predicted"/>
<sequence>MCYEEFIAYQCGHRSMGVVRPCPMTTAGHNFPVCGIPSHKPHYAETMCTPCERQLHSRWVLIREWEHRWLHERGVCGCEVIFPGLLTTPRVIGDTSAAGAADSTAGPGSPTDAEDDKHSTPRATTTAEGSKDAGSETSQGDVEKTISVGGDGRIPALFAEGVTSTGEHHVAVRLPSLYAAEWHADHAALHHAGKCNCAATFTPYKPQIGEDELTPHDRDTLRQWRQREAAKEKTKHGARDVDGQTDETTKRIAEIKKEFGEFEVDDEGPKVKLPRLPATAATDSQPAGTRGQGNTNFRHFNRRAGARNLPPRPQSQPTPPFTPAGSQSQPQPQNNQLVLASQPSPSPHTHNQIYTHPFTPTHHRQQPTP</sequence>
<reference evidence="3" key="1">
    <citation type="journal article" date="2023" name="Mol. Phylogenet. Evol.">
        <title>Genome-scale phylogeny and comparative genomics of the fungal order Sordariales.</title>
        <authorList>
            <person name="Hensen N."/>
            <person name="Bonometti L."/>
            <person name="Westerberg I."/>
            <person name="Brannstrom I.O."/>
            <person name="Guillou S."/>
            <person name="Cros-Aarteil S."/>
            <person name="Calhoun S."/>
            <person name="Haridas S."/>
            <person name="Kuo A."/>
            <person name="Mondo S."/>
            <person name="Pangilinan J."/>
            <person name="Riley R."/>
            <person name="LaButti K."/>
            <person name="Andreopoulos B."/>
            <person name="Lipzen A."/>
            <person name="Chen C."/>
            <person name="Yan M."/>
            <person name="Daum C."/>
            <person name="Ng V."/>
            <person name="Clum A."/>
            <person name="Steindorff A."/>
            <person name="Ohm R.A."/>
            <person name="Martin F."/>
            <person name="Silar P."/>
            <person name="Natvig D.O."/>
            <person name="Lalanne C."/>
            <person name="Gautier V."/>
            <person name="Ament-Velasquez S.L."/>
            <person name="Kruys A."/>
            <person name="Hutchinson M.I."/>
            <person name="Powell A.J."/>
            <person name="Barry K."/>
            <person name="Miller A.N."/>
            <person name="Grigoriev I.V."/>
            <person name="Debuchy R."/>
            <person name="Gladieux P."/>
            <person name="Hiltunen Thoren M."/>
            <person name="Johannesson H."/>
        </authorList>
    </citation>
    <scope>NUCLEOTIDE SEQUENCE [LARGE SCALE GENOMIC DNA]</scope>
    <source>
        <strain evidence="3">CBS 284.82</strain>
    </source>
</reference>
<feature type="compositionally biased region" description="Pro residues" evidence="1">
    <location>
        <begin position="310"/>
        <end position="322"/>
    </location>
</feature>
<name>A0AAN6PAK8_9PEZI</name>
<feature type="region of interest" description="Disordered" evidence="1">
    <location>
        <begin position="260"/>
        <end position="369"/>
    </location>
</feature>
<gene>
    <name evidence="2" type="ORF">C8A01DRAFT_38718</name>
</gene>
<keyword evidence="3" id="KW-1185">Reference proteome</keyword>
<evidence type="ECO:0000256" key="1">
    <source>
        <dbReference type="SAM" id="MobiDB-lite"/>
    </source>
</evidence>
<accession>A0AAN6PAK8</accession>
<dbReference type="EMBL" id="MU854465">
    <property type="protein sequence ID" value="KAK4034788.1"/>
    <property type="molecule type" value="Genomic_DNA"/>
</dbReference>
<feature type="compositionally biased region" description="Low complexity" evidence="1">
    <location>
        <begin position="97"/>
        <end position="110"/>
    </location>
</feature>
<evidence type="ECO:0000313" key="3">
    <source>
        <dbReference type="Proteomes" id="UP001303115"/>
    </source>
</evidence>
<protein>
    <submittedName>
        <fullName evidence="2">Uncharacterized protein</fullName>
    </submittedName>
</protein>
<comment type="caution">
    <text evidence="2">The sequence shown here is derived from an EMBL/GenBank/DDBJ whole genome shotgun (WGS) entry which is preliminary data.</text>
</comment>
<feature type="region of interest" description="Disordered" evidence="1">
    <location>
        <begin position="97"/>
        <end position="148"/>
    </location>
</feature>
<dbReference type="AlphaFoldDB" id="A0AAN6PAK8"/>